<dbReference type="GO" id="GO:0009820">
    <property type="term" value="P:alkaloid metabolic process"/>
    <property type="evidence" value="ECO:0007669"/>
    <property type="project" value="InterPro"/>
</dbReference>
<protein>
    <submittedName>
        <fullName evidence="4">Related to tryptophan dimethylallyltransferase</fullName>
    </submittedName>
</protein>
<evidence type="ECO:0000313" key="5">
    <source>
        <dbReference type="Proteomes" id="UP000184255"/>
    </source>
</evidence>
<organism evidence="4 5">
    <name type="scientific">Fusarium mangiferae</name>
    <name type="common">Mango malformation disease fungus</name>
    <dbReference type="NCBI Taxonomy" id="192010"/>
    <lineage>
        <taxon>Eukaryota</taxon>
        <taxon>Fungi</taxon>
        <taxon>Dikarya</taxon>
        <taxon>Ascomycota</taxon>
        <taxon>Pezizomycotina</taxon>
        <taxon>Sordariomycetes</taxon>
        <taxon>Hypocreomycetidae</taxon>
        <taxon>Hypocreales</taxon>
        <taxon>Nectriaceae</taxon>
        <taxon>Fusarium</taxon>
        <taxon>Fusarium fujikuroi species complex</taxon>
    </lineage>
</organism>
<evidence type="ECO:0000313" key="4">
    <source>
        <dbReference type="EMBL" id="CVL08655.1"/>
    </source>
</evidence>
<gene>
    <name evidence="4" type="ORF">FMAN_06887</name>
</gene>
<feature type="binding site" evidence="3">
    <location>
        <position position="217"/>
    </location>
    <ligand>
        <name>dimethylallyl diphosphate</name>
        <dbReference type="ChEBI" id="CHEBI:57623"/>
    </ligand>
</feature>
<feature type="binding site" evidence="3">
    <location>
        <position position="139"/>
    </location>
    <ligand>
        <name>dimethylallyl diphosphate</name>
        <dbReference type="ChEBI" id="CHEBI:57623"/>
    </ligand>
</feature>
<dbReference type="InterPro" id="IPR012148">
    <property type="entry name" value="ABBA_DMATS-like"/>
</dbReference>
<dbReference type="InterPro" id="IPR017795">
    <property type="entry name" value="ABBA_NscD-like"/>
</dbReference>
<sequence>MTTGTTYQYLQNTNLGNVADVQTSSRHESDGDASLLIGDHEAPVWQKINKWLPRRGARQDFWWNVTGRHLATMLHEAGYSLSRQYECLLFHYYVIVPRMGPRPSSLGQPAFKSFMTDDFSPIEYSWKWGDTNAEAPSIRLSVEHIGPNAGSALDLYNRASTTEVMDHLHAADPSVDPVWFKAFLHDFDPHNNEICHGDWGSSLFTAYELGADNIAVKAYFVPRDSGVCQDFFSHGFEETMRNVYGDDSSYLSAFKILSNFLATDPNGQTLRMLILGIDCMAPEKSRIKVYMRTPGTSLSHIISILSLGGRRPLSEDSIDEIKELWCATLDLDQDISDDDDLPRVDHETSGMLFYFDIKPSSYLPDVKGYIPMRHYGRSDLAIAHGLIGFLEKRDRAKYKDRYLEMLKGFTKEVETPSSRGLHTYISFGIGKDGHLQLTSYFSPQVYDRLAKAKTI</sequence>
<feature type="binding site" evidence="3">
    <location>
        <position position="369"/>
    </location>
    <ligand>
        <name>dimethylallyl diphosphate</name>
        <dbReference type="ChEBI" id="CHEBI:57623"/>
    </ligand>
</feature>
<proteinExistence type="inferred from homology"/>
<evidence type="ECO:0000256" key="1">
    <source>
        <dbReference type="ARBA" id="ARBA00010209"/>
    </source>
</evidence>
<comment type="similarity">
    <text evidence="1">Belongs to the tryptophan dimethylallyltransferase family.</text>
</comment>
<feature type="binding site" evidence="3">
    <location>
        <position position="219"/>
    </location>
    <ligand>
        <name>dimethylallyl diphosphate</name>
        <dbReference type="ChEBI" id="CHEBI:57623"/>
    </ligand>
</feature>
<evidence type="ECO:0000256" key="3">
    <source>
        <dbReference type="PIRSR" id="PIRSR000509-1"/>
    </source>
</evidence>
<feature type="binding site" evidence="3">
    <location>
        <position position="123"/>
    </location>
    <ligand>
        <name>L-tryptophan</name>
        <dbReference type="ChEBI" id="CHEBI:57912"/>
    </ligand>
</feature>
<dbReference type="PANTHER" id="PTHR40627">
    <property type="entry name" value="INDOLE PRENYLTRANSFERASE TDIB-RELATED"/>
    <property type="match status" value="1"/>
</dbReference>
<evidence type="ECO:0000256" key="2">
    <source>
        <dbReference type="ARBA" id="ARBA00022679"/>
    </source>
</evidence>
<dbReference type="PIRSF" id="PIRSF000509">
    <property type="entry name" value="Trp_DMAT"/>
    <property type="match status" value="1"/>
</dbReference>
<dbReference type="Proteomes" id="UP000184255">
    <property type="component" value="Unassembled WGS sequence"/>
</dbReference>
<accession>A0A1L7UKP3</accession>
<dbReference type="EMBL" id="FCQH01000024">
    <property type="protein sequence ID" value="CVL08655.1"/>
    <property type="molecule type" value="Genomic_DNA"/>
</dbReference>
<dbReference type="NCBIfam" id="TIGR03429">
    <property type="entry name" value="arom_pren_DMATS"/>
    <property type="match status" value="1"/>
</dbReference>
<dbReference type="AlphaFoldDB" id="A0A1L7UKP3"/>
<dbReference type="SFLD" id="SFLDG01162">
    <property type="entry name" value="I"/>
    <property type="match status" value="1"/>
</dbReference>
<keyword evidence="5" id="KW-1185">Reference proteome</keyword>
<feature type="binding site" evidence="3">
    <location>
        <position position="288"/>
    </location>
    <ligand>
        <name>dimethylallyl diphosphate</name>
        <dbReference type="ChEBI" id="CHEBI:57623"/>
    </ligand>
</feature>
<dbReference type="InterPro" id="IPR033964">
    <property type="entry name" value="ABBA"/>
</dbReference>
<dbReference type="RefSeq" id="XP_041691185.1">
    <property type="nucleotide sequence ID" value="XM_041825846.1"/>
</dbReference>
<dbReference type="SFLD" id="SFLDS00036">
    <property type="entry name" value="Aromatic_Prenyltransferase"/>
    <property type="match status" value="1"/>
</dbReference>
<dbReference type="GO" id="GO:0004659">
    <property type="term" value="F:prenyltransferase activity"/>
    <property type="evidence" value="ECO:0007669"/>
    <property type="project" value="TreeGrafter"/>
</dbReference>
<dbReference type="PANTHER" id="PTHR40627:SF4">
    <property type="entry name" value="PRENYLTRANSFERASE ASQH1-RELATED"/>
    <property type="match status" value="1"/>
</dbReference>
<dbReference type="Pfam" id="PF11991">
    <property type="entry name" value="Trp_DMAT"/>
    <property type="match status" value="1"/>
</dbReference>
<name>A0A1L7UKP3_FUSMA</name>
<dbReference type="GeneID" id="65086150"/>
<comment type="caution">
    <text evidence="4">The sequence shown here is derived from an EMBL/GenBank/DDBJ whole genome shotgun (WGS) entry which is preliminary data.</text>
</comment>
<feature type="binding site" evidence="3">
    <location>
        <position position="286"/>
    </location>
    <ligand>
        <name>dimethylallyl diphosphate</name>
        <dbReference type="ChEBI" id="CHEBI:57623"/>
    </ligand>
</feature>
<reference evidence="5" key="1">
    <citation type="journal article" date="2016" name="Genome Biol. Evol.">
        <title>Comparative 'omics' of the Fusarium fujikuroi species complex highlights differences in genetic potential and metabolite synthesis.</title>
        <authorList>
            <person name="Niehaus E.-M."/>
            <person name="Muensterkoetter M."/>
            <person name="Proctor R.H."/>
            <person name="Brown D.W."/>
            <person name="Sharon A."/>
            <person name="Idan Y."/>
            <person name="Oren-Young L."/>
            <person name="Sieber C.M."/>
            <person name="Novak O."/>
            <person name="Pencik A."/>
            <person name="Tarkowska D."/>
            <person name="Hromadova K."/>
            <person name="Freeman S."/>
            <person name="Maymon M."/>
            <person name="Elazar M."/>
            <person name="Youssef S.A."/>
            <person name="El-Shabrawy E.S.M."/>
            <person name="Shalaby A.B.A."/>
            <person name="Houterman P."/>
            <person name="Brock N.L."/>
            <person name="Burkhardt I."/>
            <person name="Tsavkelova E.A."/>
            <person name="Dickschat J.S."/>
            <person name="Galuszka P."/>
            <person name="Gueldener U."/>
            <person name="Tudzynski B."/>
        </authorList>
    </citation>
    <scope>NUCLEOTIDE SEQUENCE [LARGE SCALE GENOMIC DNA]</scope>
    <source>
        <strain evidence="5">MRC7560</strain>
    </source>
</reference>
<feature type="binding site" evidence="3">
    <location>
        <position position="290"/>
    </location>
    <ligand>
        <name>dimethylallyl diphosphate</name>
        <dbReference type="ChEBI" id="CHEBI:57623"/>
    </ligand>
</feature>
<dbReference type="VEuPathDB" id="FungiDB:FMAN_06887"/>
<keyword evidence="2" id="KW-0808">Transferase</keyword>
<dbReference type="CDD" id="cd13929">
    <property type="entry name" value="PT-DMATS_CymD"/>
    <property type="match status" value="1"/>
</dbReference>